<dbReference type="STRING" id="1798475.A2837_01795"/>
<dbReference type="EMBL" id="MFKO01000002">
    <property type="protein sequence ID" value="OGG41923.1"/>
    <property type="molecule type" value="Genomic_DNA"/>
</dbReference>
<dbReference type="PROSITE" id="PS51910">
    <property type="entry name" value="GH18_2"/>
    <property type="match status" value="1"/>
</dbReference>
<evidence type="ECO:0000256" key="1">
    <source>
        <dbReference type="SAM" id="SignalP"/>
    </source>
</evidence>
<dbReference type="InterPro" id="IPR001223">
    <property type="entry name" value="Glyco_hydro18_cat"/>
</dbReference>
<feature type="chain" id="PRO_5009523203" description="GH18 domain-containing protein" evidence="1">
    <location>
        <begin position="23"/>
        <end position="391"/>
    </location>
</feature>
<evidence type="ECO:0000313" key="4">
    <source>
        <dbReference type="Proteomes" id="UP000176322"/>
    </source>
</evidence>
<dbReference type="PANTHER" id="PTHR46066:SF2">
    <property type="entry name" value="CHITINASE DOMAIN-CONTAINING PROTEIN 1"/>
    <property type="match status" value="1"/>
</dbReference>
<dbReference type="GO" id="GO:0008061">
    <property type="term" value="F:chitin binding"/>
    <property type="evidence" value="ECO:0007669"/>
    <property type="project" value="InterPro"/>
</dbReference>
<protein>
    <recommendedName>
        <fullName evidence="2">GH18 domain-containing protein</fullName>
    </recommendedName>
</protein>
<dbReference type="SMART" id="SM00636">
    <property type="entry name" value="Glyco_18"/>
    <property type="match status" value="1"/>
</dbReference>
<dbReference type="SUPFAM" id="SSF51445">
    <property type="entry name" value="(Trans)glycosidases"/>
    <property type="match status" value="1"/>
</dbReference>
<keyword evidence="1" id="KW-0732">Signal</keyword>
<reference evidence="3 4" key="1">
    <citation type="journal article" date="2016" name="Nat. Commun.">
        <title>Thousands of microbial genomes shed light on interconnected biogeochemical processes in an aquifer system.</title>
        <authorList>
            <person name="Anantharaman K."/>
            <person name="Brown C.T."/>
            <person name="Hug L.A."/>
            <person name="Sharon I."/>
            <person name="Castelle C.J."/>
            <person name="Probst A.J."/>
            <person name="Thomas B.C."/>
            <person name="Singh A."/>
            <person name="Wilkins M.J."/>
            <person name="Karaoz U."/>
            <person name="Brodie E.L."/>
            <person name="Williams K.H."/>
            <person name="Hubbard S.S."/>
            <person name="Banfield J.F."/>
        </authorList>
    </citation>
    <scope>NUCLEOTIDE SEQUENCE [LARGE SCALE GENOMIC DNA]</scope>
</reference>
<dbReference type="InterPro" id="IPR011583">
    <property type="entry name" value="Chitinase_II/V-like_cat"/>
</dbReference>
<sequence length="391" mass="44038">MTRFLAVFVAVALLAPAHFSLAASSIEVSGWVPWWQDTMGLKSATKQLSKLDSVYAFAFEVESDGSLKDKADLDESQWEKFFRSAKRADVEVIPSVMWSDGASIHSVLSDKEKREDHIDEIVEMVEDGDFDGVNIDYEGKLSETKDYFSLFLEELKEEMDDKLLTCAIEARTPPESLYNTVPKDLEYANDYEEIAKHCDVVELMTYDQQRADLDMNDLRKGEPYMPVADTAWVEKVLQLALKDIPADKIRLGVPTYGRQWTVTVAPEWYRDYTSKGAINLPDAEEVAEENDVEAARNAAGEASFTFFDEKSPFKILDALPVPDGTRAGFEAAAKALLFANYTKMDVPIEMVWYSDAAAISEKVDLIEKYALNGIAIFKIDGEEDQGIWKLF</sequence>
<dbReference type="PANTHER" id="PTHR46066">
    <property type="entry name" value="CHITINASE DOMAIN-CONTAINING PROTEIN 1 FAMILY MEMBER"/>
    <property type="match status" value="1"/>
</dbReference>
<accession>A0A1F6BYM3</accession>
<dbReference type="Pfam" id="PF00704">
    <property type="entry name" value="Glyco_hydro_18"/>
    <property type="match status" value="1"/>
</dbReference>
<evidence type="ECO:0000313" key="3">
    <source>
        <dbReference type="EMBL" id="OGG41923.1"/>
    </source>
</evidence>
<gene>
    <name evidence="3" type="ORF">A2837_01795</name>
</gene>
<organism evidence="3 4">
    <name type="scientific">Candidatus Kaiserbacteria bacterium RIFCSPHIGHO2_01_FULL_46_22</name>
    <dbReference type="NCBI Taxonomy" id="1798475"/>
    <lineage>
        <taxon>Bacteria</taxon>
        <taxon>Candidatus Kaiseribacteriota</taxon>
    </lineage>
</organism>
<name>A0A1F6BYM3_9BACT</name>
<dbReference type="Gene3D" id="3.20.20.80">
    <property type="entry name" value="Glycosidases"/>
    <property type="match status" value="1"/>
</dbReference>
<dbReference type="Proteomes" id="UP000176322">
    <property type="component" value="Unassembled WGS sequence"/>
</dbReference>
<feature type="domain" description="GH18" evidence="2">
    <location>
        <begin position="25"/>
        <end position="391"/>
    </location>
</feature>
<dbReference type="GO" id="GO:0005975">
    <property type="term" value="P:carbohydrate metabolic process"/>
    <property type="evidence" value="ECO:0007669"/>
    <property type="project" value="InterPro"/>
</dbReference>
<proteinExistence type="predicted"/>
<dbReference type="InterPro" id="IPR017853">
    <property type="entry name" value="GH"/>
</dbReference>
<comment type="caution">
    <text evidence="3">The sequence shown here is derived from an EMBL/GenBank/DDBJ whole genome shotgun (WGS) entry which is preliminary data.</text>
</comment>
<dbReference type="Gene3D" id="3.10.50.10">
    <property type="match status" value="1"/>
</dbReference>
<dbReference type="InterPro" id="IPR029070">
    <property type="entry name" value="Chitinase_insertion_sf"/>
</dbReference>
<feature type="signal peptide" evidence="1">
    <location>
        <begin position="1"/>
        <end position="22"/>
    </location>
</feature>
<dbReference type="AlphaFoldDB" id="A0A1F6BYM3"/>
<evidence type="ECO:0000259" key="2">
    <source>
        <dbReference type="PROSITE" id="PS51910"/>
    </source>
</evidence>